<dbReference type="SUPFAM" id="SSF46689">
    <property type="entry name" value="Homeodomain-like"/>
    <property type="match status" value="1"/>
</dbReference>
<feature type="domain" description="SIS" evidence="5">
    <location>
        <begin position="145"/>
        <end position="286"/>
    </location>
</feature>
<dbReference type="OrthoDB" id="4293777at2"/>
<evidence type="ECO:0000313" key="7">
    <source>
        <dbReference type="Proteomes" id="UP000270649"/>
    </source>
</evidence>
<gene>
    <name evidence="6" type="ORF">D9543_08000</name>
</gene>
<dbReference type="InterPro" id="IPR046348">
    <property type="entry name" value="SIS_dom_sf"/>
</dbReference>
<dbReference type="AlphaFoldDB" id="A0A3M0GXE8"/>
<dbReference type="InterPro" id="IPR035472">
    <property type="entry name" value="RpiR-like_SIS"/>
</dbReference>
<dbReference type="Pfam" id="PF01418">
    <property type="entry name" value="HTH_6"/>
    <property type="match status" value="1"/>
</dbReference>
<dbReference type="PANTHER" id="PTHR30514:SF1">
    <property type="entry name" value="HTH-TYPE TRANSCRIPTIONAL REGULATOR HEXR-RELATED"/>
    <property type="match status" value="1"/>
</dbReference>
<dbReference type="RefSeq" id="WP_121911105.1">
    <property type="nucleotide sequence ID" value="NZ_JAACBU010000036.1"/>
</dbReference>
<dbReference type="EMBL" id="REGC01000010">
    <property type="protein sequence ID" value="RMB58637.1"/>
    <property type="molecule type" value="Genomic_DNA"/>
</dbReference>
<dbReference type="GO" id="GO:1901135">
    <property type="term" value="P:carbohydrate derivative metabolic process"/>
    <property type="evidence" value="ECO:0007669"/>
    <property type="project" value="InterPro"/>
</dbReference>
<accession>A0A3M0GXE8</accession>
<dbReference type="GO" id="GO:0003700">
    <property type="term" value="F:DNA-binding transcription factor activity"/>
    <property type="evidence" value="ECO:0007669"/>
    <property type="project" value="InterPro"/>
</dbReference>
<dbReference type="PROSITE" id="PS51464">
    <property type="entry name" value="SIS"/>
    <property type="match status" value="1"/>
</dbReference>
<dbReference type="Gene3D" id="1.10.10.10">
    <property type="entry name" value="Winged helix-like DNA-binding domain superfamily/Winged helix DNA-binding domain"/>
    <property type="match status" value="1"/>
</dbReference>
<sequence>MPFLAPCAAASLRPDTNRITIVMLHNTPLSAHILTRMPGLPPIEQRVARTILQDMEFALEATADQLATKVGTSRTSVIRTAQALGYDGYQQLRVSLTHELAQRPQQPTEEKDKTFVGHMRTEVESFRSYLHGLTALLDEEDLSSTVSVLATAKRVLVIGNGLSAPVAQTAALRLTSIGRPAEFISEPMGQHISASLLDSDSACLVISGSGSTSLTLRAAVAAQEAGAPIISVTSFSYTALARMSTHILLIPSPDGTFRTELENSSRVAFLLVLEALISLVDEQLGSRSAKARERVVSAIEAAIDEKLPTNQEVSHTLVRKE</sequence>
<organism evidence="6 7">
    <name type="scientific">Corynebacterium macginleyi</name>
    <dbReference type="NCBI Taxonomy" id="38290"/>
    <lineage>
        <taxon>Bacteria</taxon>
        <taxon>Bacillati</taxon>
        <taxon>Actinomycetota</taxon>
        <taxon>Actinomycetes</taxon>
        <taxon>Mycobacteriales</taxon>
        <taxon>Corynebacteriaceae</taxon>
        <taxon>Corynebacterium</taxon>
    </lineage>
</organism>
<evidence type="ECO:0000256" key="3">
    <source>
        <dbReference type="ARBA" id="ARBA00023163"/>
    </source>
</evidence>
<evidence type="ECO:0000313" key="6">
    <source>
        <dbReference type="EMBL" id="RMB58637.1"/>
    </source>
</evidence>
<dbReference type="InterPro" id="IPR047640">
    <property type="entry name" value="RpiR-like"/>
</dbReference>
<dbReference type="InterPro" id="IPR009057">
    <property type="entry name" value="Homeodomain-like_sf"/>
</dbReference>
<evidence type="ECO:0000259" key="4">
    <source>
        <dbReference type="PROSITE" id="PS51071"/>
    </source>
</evidence>
<evidence type="ECO:0000259" key="5">
    <source>
        <dbReference type="PROSITE" id="PS51464"/>
    </source>
</evidence>
<dbReference type="Pfam" id="PF01380">
    <property type="entry name" value="SIS"/>
    <property type="match status" value="1"/>
</dbReference>
<comment type="caution">
    <text evidence="6">The sequence shown here is derived from an EMBL/GenBank/DDBJ whole genome shotgun (WGS) entry which is preliminary data.</text>
</comment>
<proteinExistence type="predicted"/>
<dbReference type="GO" id="GO:0097367">
    <property type="term" value="F:carbohydrate derivative binding"/>
    <property type="evidence" value="ECO:0007669"/>
    <property type="project" value="InterPro"/>
</dbReference>
<keyword evidence="2" id="KW-0238">DNA-binding</keyword>
<reference evidence="6 7" key="1">
    <citation type="submission" date="2018-10" db="EMBL/GenBank/DDBJ databases">
        <title>Corynebacterium macginleyi genome sequencing and assembly of the type strain and two clinical samples.</title>
        <authorList>
            <person name="Bernier A.-M."/>
            <person name="Bernard K."/>
        </authorList>
    </citation>
    <scope>NUCLEOTIDE SEQUENCE [LARGE SCALE GENOMIC DNA]</scope>
    <source>
        <strain evidence="6 7">NML 120205</strain>
    </source>
</reference>
<dbReference type="InterPro" id="IPR001347">
    <property type="entry name" value="SIS_dom"/>
</dbReference>
<dbReference type="Gene3D" id="3.40.50.10490">
    <property type="entry name" value="Glucose-6-phosphate isomerase like protein, domain 1"/>
    <property type="match status" value="1"/>
</dbReference>
<name>A0A3M0GXE8_9CORY</name>
<evidence type="ECO:0000256" key="1">
    <source>
        <dbReference type="ARBA" id="ARBA00023015"/>
    </source>
</evidence>
<dbReference type="SUPFAM" id="SSF53697">
    <property type="entry name" value="SIS domain"/>
    <property type="match status" value="1"/>
</dbReference>
<dbReference type="InterPro" id="IPR036388">
    <property type="entry name" value="WH-like_DNA-bd_sf"/>
</dbReference>
<feature type="domain" description="HTH rpiR-type" evidence="4">
    <location>
        <begin position="27"/>
        <end position="103"/>
    </location>
</feature>
<keyword evidence="3" id="KW-0804">Transcription</keyword>
<dbReference type="Proteomes" id="UP000270649">
    <property type="component" value="Unassembled WGS sequence"/>
</dbReference>
<dbReference type="PROSITE" id="PS51071">
    <property type="entry name" value="HTH_RPIR"/>
    <property type="match status" value="1"/>
</dbReference>
<dbReference type="PANTHER" id="PTHR30514">
    <property type="entry name" value="GLUCOKINASE"/>
    <property type="match status" value="1"/>
</dbReference>
<dbReference type="InterPro" id="IPR000281">
    <property type="entry name" value="HTH_RpiR"/>
</dbReference>
<dbReference type="GO" id="GO:0003677">
    <property type="term" value="F:DNA binding"/>
    <property type="evidence" value="ECO:0007669"/>
    <property type="project" value="UniProtKB-KW"/>
</dbReference>
<keyword evidence="1" id="KW-0805">Transcription regulation</keyword>
<dbReference type="CDD" id="cd05013">
    <property type="entry name" value="SIS_RpiR"/>
    <property type="match status" value="1"/>
</dbReference>
<evidence type="ECO:0000256" key="2">
    <source>
        <dbReference type="ARBA" id="ARBA00023125"/>
    </source>
</evidence>
<protein>
    <submittedName>
        <fullName evidence="6">MurR/RpiR family transcriptional regulator</fullName>
    </submittedName>
</protein>